<reference evidence="2" key="1">
    <citation type="submission" date="2020-01" db="EMBL/GenBank/DDBJ databases">
        <authorList>
            <person name="Mishra B."/>
        </authorList>
    </citation>
    <scope>NUCLEOTIDE SEQUENCE [LARGE SCALE GENOMIC DNA]</scope>
</reference>
<dbReference type="InterPro" id="IPR001810">
    <property type="entry name" value="F-box_dom"/>
</dbReference>
<evidence type="ECO:0000313" key="3">
    <source>
        <dbReference type="Proteomes" id="UP000467841"/>
    </source>
</evidence>
<dbReference type="Gene3D" id="1.20.1280.50">
    <property type="match status" value="1"/>
</dbReference>
<evidence type="ECO:0000313" key="2">
    <source>
        <dbReference type="EMBL" id="CAA7023338.1"/>
    </source>
</evidence>
<keyword evidence="3" id="KW-1185">Reference proteome</keyword>
<dbReference type="SMART" id="SM00256">
    <property type="entry name" value="FBOX"/>
    <property type="match status" value="1"/>
</dbReference>
<feature type="domain" description="F-box" evidence="1">
    <location>
        <begin position="7"/>
        <end position="41"/>
    </location>
</feature>
<dbReference type="Pfam" id="PF00646">
    <property type="entry name" value="F-box"/>
    <property type="match status" value="1"/>
</dbReference>
<dbReference type="PANTHER" id="PTHR44259:SF73">
    <property type="entry name" value="F-BOX PROTEIN (DUF295)"/>
    <property type="match status" value="1"/>
</dbReference>
<dbReference type="InterPro" id="IPR036047">
    <property type="entry name" value="F-box-like_dom_sf"/>
</dbReference>
<protein>
    <recommendedName>
        <fullName evidence="1">F-box domain-containing protein</fullName>
    </recommendedName>
</protein>
<proteinExistence type="predicted"/>
<sequence>MKKNPNSCRWSELPMDMLRQVLERLSVLDLHRAKIVCSSWYLCSKQTVRQKSGSPLLMLSPEEGGCVLYNPDEDRVYKTTKSEFSGYRFLGSSGKWFLVVDSRSKLYIIDLFSEERIDLPPLESIKDGLYSVERLGDRVFMVRLVKNYSGVLVQAVEDLRGVLWVDDKSGEYVVVWQFESNGFLGFCKKGDDHYREITTCIGVRRELQGLCHMVLKGYSLYVLTSRKYIRQLDLSGQDGFKDVSEKHSIAVTTSGEALYVRSKAYETSTLERLRTFHVFKRDPKDLDPSTKDTRLVELDSLGDEALFLDLGVTVKADHSLGVEPNSIYFTLGDRIHHNKVPCMDICVYNHGTKNIKRFHGLSKLNVKDAQWFLPR</sequence>
<evidence type="ECO:0000259" key="1">
    <source>
        <dbReference type="PROSITE" id="PS50181"/>
    </source>
</evidence>
<dbReference type="Proteomes" id="UP000467841">
    <property type="component" value="Unassembled WGS sequence"/>
</dbReference>
<name>A0A6D2I6J3_9BRAS</name>
<gene>
    <name evidence="2" type="ORF">MERR_LOCUS10573</name>
</gene>
<dbReference type="InterPro" id="IPR050942">
    <property type="entry name" value="F-box_BR-signaling"/>
</dbReference>
<dbReference type="OrthoDB" id="642536at2759"/>
<organism evidence="2 3">
    <name type="scientific">Microthlaspi erraticum</name>
    <dbReference type="NCBI Taxonomy" id="1685480"/>
    <lineage>
        <taxon>Eukaryota</taxon>
        <taxon>Viridiplantae</taxon>
        <taxon>Streptophyta</taxon>
        <taxon>Embryophyta</taxon>
        <taxon>Tracheophyta</taxon>
        <taxon>Spermatophyta</taxon>
        <taxon>Magnoliopsida</taxon>
        <taxon>eudicotyledons</taxon>
        <taxon>Gunneridae</taxon>
        <taxon>Pentapetalae</taxon>
        <taxon>rosids</taxon>
        <taxon>malvids</taxon>
        <taxon>Brassicales</taxon>
        <taxon>Brassicaceae</taxon>
        <taxon>Coluteocarpeae</taxon>
        <taxon>Microthlaspi</taxon>
    </lineage>
</organism>
<dbReference type="Pfam" id="PF03478">
    <property type="entry name" value="Beta-prop_KIB1-4"/>
    <property type="match status" value="1"/>
</dbReference>
<dbReference type="AlphaFoldDB" id="A0A6D2I6J3"/>
<dbReference type="PROSITE" id="PS50181">
    <property type="entry name" value="FBOX"/>
    <property type="match status" value="1"/>
</dbReference>
<dbReference type="InterPro" id="IPR005174">
    <property type="entry name" value="KIB1-4_b-propeller"/>
</dbReference>
<dbReference type="EMBL" id="CACVBM020000777">
    <property type="protein sequence ID" value="CAA7023338.1"/>
    <property type="molecule type" value="Genomic_DNA"/>
</dbReference>
<comment type="caution">
    <text evidence="2">The sequence shown here is derived from an EMBL/GenBank/DDBJ whole genome shotgun (WGS) entry which is preliminary data.</text>
</comment>
<dbReference type="SUPFAM" id="SSF81383">
    <property type="entry name" value="F-box domain"/>
    <property type="match status" value="1"/>
</dbReference>
<dbReference type="PANTHER" id="PTHR44259">
    <property type="entry name" value="OS07G0183000 PROTEIN-RELATED"/>
    <property type="match status" value="1"/>
</dbReference>
<accession>A0A6D2I6J3</accession>